<evidence type="ECO:0000256" key="7">
    <source>
        <dbReference type="ARBA" id="ARBA00022884"/>
    </source>
</evidence>
<dbReference type="InterPro" id="IPR007504">
    <property type="entry name" value="H/ACA_rnp_Gar1/Naf1"/>
</dbReference>
<gene>
    <name evidence="10" type="ORF">AAFC00_001020</name>
</gene>
<keyword evidence="7" id="KW-0694">RNA-binding</keyword>
<feature type="compositionally biased region" description="Acidic residues" evidence="9">
    <location>
        <begin position="405"/>
        <end position="419"/>
    </location>
</feature>
<dbReference type="InterPro" id="IPR038664">
    <property type="entry name" value="Gar1/Naf1_Cbf5-bd_sf"/>
</dbReference>
<feature type="region of interest" description="Disordered" evidence="9">
    <location>
        <begin position="654"/>
        <end position="717"/>
    </location>
</feature>
<dbReference type="Proteomes" id="UP001562354">
    <property type="component" value="Unassembled WGS sequence"/>
</dbReference>
<feature type="region of interest" description="Disordered" evidence="9">
    <location>
        <begin position="485"/>
        <end position="612"/>
    </location>
</feature>
<feature type="compositionally biased region" description="Polar residues" evidence="9">
    <location>
        <begin position="539"/>
        <end position="555"/>
    </location>
</feature>
<evidence type="ECO:0000256" key="5">
    <source>
        <dbReference type="ARBA" id="ARBA00022552"/>
    </source>
</evidence>
<evidence type="ECO:0000313" key="10">
    <source>
        <dbReference type="EMBL" id="KAL1310773.1"/>
    </source>
</evidence>
<comment type="similarity">
    <text evidence="2">Belongs to the NAF1 family.</text>
</comment>
<keyword evidence="5" id="KW-0698">rRNA processing</keyword>
<keyword evidence="4" id="KW-0690">Ribosome biogenesis</keyword>
<feature type="compositionally biased region" description="Low complexity" evidence="9">
    <location>
        <begin position="585"/>
        <end position="596"/>
    </location>
</feature>
<feature type="compositionally biased region" description="Low complexity" evidence="9">
    <location>
        <begin position="135"/>
        <end position="146"/>
    </location>
</feature>
<feature type="compositionally biased region" description="Polar residues" evidence="9">
    <location>
        <begin position="41"/>
        <end position="51"/>
    </location>
</feature>
<feature type="compositionally biased region" description="Acidic residues" evidence="9">
    <location>
        <begin position="218"/>
        <end position="243"/>
    </location>
</feature>
<name>A0ABR3PMI9_9PEZI</name>
<feature type="region of interest" description="Disordered" evidence="9">
    <location>
        <begin position="1"/>
        <end position="61"/>
    </location>
</feature>
<dbReference type="PANTHER" id="PTHR31633">
    <property type="entry name" value="H/ACA RIBONUCLEOPROTEIN COMPLEX NON-CORE SUBUNIT NAF1"/>
    <property type="match status" value="1"/>
</dbReference>
<proteinExistence type="inferred from homology"/>
<dbReference type="InterPro" id="IPR040309">
    <property type="entry name" value="Naf1"/>
</dbReference>
<feature type="compositionally biased region" description="Low complexity" evidence="9">
    <location>
        <begin position="674"/>
        <end position="691"/>
    </location>
</feature>
<evidence type="ECO:0000256" key="9">
    <source>
        <dbReference type="SAM" id="MobiDB-lite"/>
    </source>
</evidence>
<comment type="caution">
    <text evidence="10">The sequence shown here is derived from an EMBL/GenBank/DDBJ whole genome shotgun (WGS) entry which is preliminary data.</text>
</comment>
<comment type="subcellular location">
    <subcellularLocation>
        <location evidence="1">Nucleus</location>
    </subcellularLocation>
</comment>
<keyword evidence="6" id="KW-0597">Phosphoprotein</keyword>
<feature type="region of interest" description="Disordered" evidence="9">
    <location>
        <begin position="80"/>
        <end position="243"/>
    </location>
</feature>
<feature type="compositionally biased region" description="Pro residues" evidence="9">
    <location>
        <begin position="597"/>
        <end position="608"/>
    </location>
</feature>
<organism evidence="10 11">
    <name type="scientific">Neodothiora populina</name>
    <dbReference type="NCBI Taxonomy" id="2781224"/>
    <lineage>
        <taxon>Eukaryota</taxon>
        <taxon>Fungi</taxon>
        <taxon>Dikarya</taxon>
        <taxon>Ascomycota</taxon>
        <taxon>Pezizomycotina</taxon>
        <taxon>Dothideomycetes</taxon>
        <taxon>Dothideomycetidae</taxon>
        <taxon>Dothideales</taxon>
        <taxon>Dothioraceae</taxon>
        <taxon>Neodothiora</taxon>
    </lineage>
</organism>
<keyword evidence="11" id="KW-1185">Reference proteome</keyword>
<feature type="region of interest" description="Disordered" evidence="9">
    <location>
        <begin position="405"/>
        <end position="470"/>
    </location>
</feature>
<sequence length="717" mass="76392">MSVANTPIDDMGDDLYGTPSAVNTPNQNGHPASNYLDAKSESTAQNGQASSAGAIPGIPGLGMLATATSAAATAAVTVAPTTTGSVDGPAHSAEPRTEKEEGDVADVQMQTAPAQPTSEPTPAEKPLLQDGQETAAAGALAAAPSADSEMKEEQVVEEASNTTADPTAALLDLLGQTDDVVPPEPSHSKGKQPVDREFIEAAKAQNGNEEAEWQYNTSDEESSSDDSSDDSSSEEDSDDEDYEMLDPATAARMLMEDAGEDDDGGDKASKSQHVRTKNEKPPEVVPKPDVTVTADMKITALGAVTNIVDNMILVKANTSGEYQVLESGSVLCMENREVIGAVAETLGRVQEPLYVVAFTKPSDIAEAGIIEGSDIFYVDAHSTFVFTEPLKNLKGTDASNLHDEELPEEEMEFSDDEAEAANKRAKKEAKKNRNADKNPQKADVAQQPVVQPYTGGVINYDDEPDEAYTPLARPDNLQQMLSHGAPVEERARQPFPGRGRGDRGRGRGRGDRGRGDRGRGGRGGGDAARGGRKGLSKSYPDNHNQQSPNTYQHQPLPQKPAAPQSWSGSQPQQSPLASGAQSSVPQFGQSQMQFSQPQPPQAHLPFQPPQAHANVPMAWPQMANPQQYQQFQHFLNNFNGQAGQQQQFQFPQVPPPTPGGSIPAGAFVNPTFFQGQQQPSPQPQQHYNHQPVAAQGPSPEAVQGAQELLRRLGGQQQ</sequence>
<dbReference type="Gene3D" id="2.40.10.230">
    <property type="entry name" value="Probable tRNA pseudouridine synthase domain"/>
    <property type="match status" value="1"/>
</dbReference>
<feature type="compositionally biased region" description="Low complexity" evidence="9">
    <location>
        <begin position="162"/>
        <end position="174"/>
    </location>
</feature>
<accession>A0ABR3PMI9</accession>
<dbReference type="InterPro" id="IPR009000">
    <property type="entry name" value="Transl_B-barrel_sf"/>
</dbReference>
<feature type="compositionally biased region" description="Basic and acidic residues" evidence="9">
    <location>
        <begin position="499"/>
        <end position="519"/>
    </location>
</feature>
<dbReference type="RefSeq" id="XP_069203622.1">
    <property type="nucleotide sequence ID" value="XM_069340153.1"/>
</dbReference>
<dbReference type="Pfam" id="PF04410">
    <property type="entry name" value="Gar1"/>
    <property type="match status" value="1"/>
</dbReference>
<keyword evidence="8" id="KW-0539">Nucleus</keyword>
<evidence type="ECO:0000313" key="11">
    <source>
        <dbReference type="Proteomes" id="UP001562354"/>
    </source>
</evidence>
<dbReference type="EMBL" id="JBFMKM010000003">
    <property type="protein sequence ID" value="KAL1310773.1"/>
    <property type="molecule type" value="Genomic_DNA"/>
</dbReference>
<dbReference type="PANTHER" id="PTHR31633:SF1">
    <property type="entry name" value="H_ACA RIBONUCLEOPROTEIN COMPLEX NON-CORE SUBUNIT NAF1"/>
    <property type="match status" value="1"/>
</dbReference>
<evidence type="ECO:0000256" key="8">
    <source>
        <dbReference type="ARBA" id="ARBA00023242"/>
    </source>
</evidence>
<feature type="compositionally biased region" description="Polar residues" evidence="9">
    <location>
        <begin position="20"/>
        <end position="31"/>
    </location>
</feature>
<evidence type="ECO:0000256" key="6">
    <source>
        <dbReference type="ARBA" id="ARBA00022553"/>
    </source>
</evidence>
<dbReference type="SUPFAM" id="SSF50447">
    <property type="entry name" value="Translation proteins"/>
    <property type="match status" value="1"/>
</dbReference>
<evidence type="ECO:0000256" key="1">
    <source>
        <dbReference type="ARBA" id="ARBA00004123"/>
    </source>
</evidence>
<feature type="region of interest" description="Disordered" evidence="9">
    <location>
        <begin position="258"/>
        <end position="288"/>
    </location>
</feature>
<feature type="compositionally biased region" description="Polar residues" evidence="9">
    <location>
        <begin position="108"/>
        <end position="120"/>
    </location>
</feature>
<reference evidence="10 11" key="1">
    <citation type="submission" date="2024-07" db="EMBL/GenBank/DDBJ databases">
        <title>Draft sequence of the Neodothiora populina.</title>
        <authorList>
            <person name="Drown D.D."/>
            <person name="Schuette U.S."/>
            <person name="Buechlein A.B."/>
            <person name="Rusch D.R."/>
            <person name="Winton L.W."/>
            <person name="Adams G.A."/>
        </authorList>
    </citation>
    <scope>NUCLEOTIDE SEQUENCE [LARGE SCALE GENOMIC DNA]</scope>
    <source>
        <strain evidence="10 11">CPC 39397</strain>
    </source>
</reference>
<dbReference type="GeneID" id="95974723"/>
<evidence type="ECO:0000256" key="3">
    <source>
        <dbReference type="ARBA" id="ARBA00021438"/>
    </source>
</evidence>
<protein>
    <recommendedName>
        <fullName evidence="3">H/ACA ribonucleoprotein complex non-core subunit NAF1</fullName>
    </recommendedName>
</protein>
<feature type="compositionally biased region" description="Basic and acidic residues" evidence="9">
    <location>
        <begin position="431"/>
        <end position="440"/>
    </location>
</feature>
<feature type="compositionally biased region" description="Low complexity" evidence="9">
    <location>
        <begin position="703"/>
        <end position="717"/>
    </location>
</feature>
<evidence type="ECO:0000256" key="4">
    <source>
        <dbReference type="ARBA" id="ARBA00022517"/>
    </source>
</evidence>
<evidence type="ECO:0000256" key="2">
    <source>
        <dbReference type="ARBA" id="ARBA00009801"/>
    </source>
</evidence>
<feature type="compositionally biased region" description="Low complexity" evidence="9">
    <location>
        <begin position="561"/>
        <end position="575"/>
    </location>
</feature>